<keyword evidence="1" id="KW-0472">Membrane</keyword>
<keyword evidence="1" id="KW-0812">Transmembrane</keyword>
<name>A0A4Z0J6I1_9LACO</name>
<dbReference type="EMBL" id="RKLX01000030">
    <property type="protein sequence ID" value="TGD17494.1"/>
    <property type="molecule type" value="Genomic_DNA"/>
</dbReference>
<dbReference type="Proteomes" id="UP000297348">
    <property type="component" value="Unassembled WGS sequence"/>
</dbReference>
<gene>
    <name evidence="2" type="ORF">EGT51_12075</name>
</gene>
<accession>A0A4Z0J6I1</accession>
<dbReference type="AlphaFoldDB" id="A0A4Z0J6I1"/>
<organism evidence="2 3">
    <name type="scientific">Levilactobacillus suantsaiihabitans</name>
    <dbReference type="NCBI Taxonomy" id="2487722"/>
    <lineage>
        <taxon>Bacteria</taxon>
        <taxon>Bacillati</taxon>
        <taxon>Bacillota</taxon>
        <taxon>Bacilli</taxon>
        <taxon>Lactobacillales</taxon>
        <taxon>Lactobacillaceae</taxon>
        <taxon>Levilactobacillus</taxon>
    </lineage>
</organism>
<feature type="transmembrane region" description="Helical" evidence="1">
    <location>
        <begin position="95"/>
        <end position="116"/>
    </location>
</feature>
<evidence type="ECO:0000256" key="1">
    <source>
        <dbReference type="SAM" id="Phobius"/>
    </source>
</evidence>
<keyword evidence="3" id="KW-1185">Reference proteome</keyword>
<feature type="transmembrane region" description="Helical" evidence="1">
    <location>
        <begin position="66"/>
        <end position="89"/>
    </location>
</feature>
<reference evidence="2 3" key="1">
    <citation type="submission" date="2018-10" db="EMBL/GenBank/DDBJ databases">
        <title>Lactobacillus sp. R7 and Lactobacillus sp. R19 isolated from fermented mustard green product of Taiwan.</title>
        <authorList>
            <person name="Lin S.-T."/>
        </authorList>
    </citation>
    <scope>NUCLEOTIDE SEQUENCE [LARGE SCALE GENOMIC DNA]</scope>
    <source>
        <strain evidence="2 3">BCRC 81129</strain>
    </source>
</reference>
<proteinExistence type="predicted"/>
<dbReference type="OrthoDB" id="9814244at2"/>
<protein>
    <submittedName>
        <fullName evidence="2">Uncharacterized protein</fullName>
    </submittedName>
</protein>
<keyword evidence="1" id="KW-1133">Transmembrane helix</keyword>
<dbReference type="RefSeq" id="WP_135368921.1">
    <property type="nucleotide sequence ID" value="NZ_RKLX01000030.1"/>
</dbReference>
<sequence length="123" mass="14355">MVVSVKRIFLTLFSILVGVFSAMNFEYTLKTKIILAVVFSVANVFSSLYTLSYWKELREDRYSQLQYFLMLVVMEAALWVFTALVPSSLTGPMLWLWLGAINLCFFSVLVIIAISFERFWRKR</sequence>
<comment type="caution">
    <text evidence="2">The sequence shown here is derived from an EMBL/GenBank/DDBJ whole genome shotgun (WGS) entry which is preliminary data.</text>
</comment>
<feature type="transmembrane region" description="Helical" evidence="1">
    <location>
        <begin position="34"/>
        <end position="54"/>
    </location>
</feature>
<evidence type="ECO:0000313" key="2">
    <source>
        <dbReference type="EMBL" id="TGD17494.1"/>
    </source>
</evidence>
<evidence type="ECO:0000313" key="3">
    <source>
        <dbReference type="Proteomes" id="UP000297348"/>
    </source>
</evidence>